<protein>
    <submittedName>
        <fullName evidence="1">1468_t:CDS:1</fullName>
    </submittedName>
</protein>
<evidence type="ECO:0000313" key="1">
    <source>
        <dbReference type="EMBL" id="CAG8468304.1"/>
    </source>
</evidence>
<sequence length="126" mass="14528">MESAKRIVRIIMRILQEQIHGLKDSSDIIADNEHRCRARYQRDCCHINNDISQKYPLNSASHLHIFMPNSEAQLKRAMSSIKKTCNAFKLKGDLALANGVIVYRLTDDGWKSRSLNVWHEKDPVLP</sequence>
<proteinExistence type="predicted"/>
<reference evidence="1" key="1">
    <citation type="submission" date="2021-06" db="EMBL/GenBank/DDBJ databases">
        <authorList>
            <person name="Kallberg Y."/>
            <person name="Tangrot J."/>
            <person name="Rosling A."/>
        </authorList>
    </citation>
    <scope>NUCLEOTIDE SEQUENCE</scope>
    <source>
        <strain evidence="1">IA702</strain>
    </source>
</reference>
<accession>A0A9N8VY13</accession>
<dbReference type="AlphaFoldDB" id="A0A9N8VY13"/>
<keyword evidence="2" id="KW-1185">Reference proteome</keyword>
<dbReference type="Proteomes" id="UP000789572">
    <property type="component" value="Unassembled WGS sequence"/>
</dbReference>
<comment type="caution">
    <text evidence="1">The sequence shown here is derived from an EMBL/GenBank/DDBJ whole genome shotgun (WGS) entry which is preliminary data.</text>
</comment>
<gene>
    <name evidence="1" type="ORF">POCULU_LOCUS911</name>
</gene>
<dbReference type="EMBL" id="CAJVPJ010000056">
    <property type="protein sequence ID" value="CAG8468304.1"/>
    <property type="molecule type" value="Genomic_DNA"/>
</dbReference>
<evidence type="ECO:0000313" key="2">
    <source>
        <dbReference type="Proteomes" id="UP000789572"/>
    </source>
</evidence>
<name>A0A9N8VY13_9GLOM</name>
<organism evidence="1 2">
    <name type="scientific">Paraglomus occultum</name>
    <dbReference type="NCBI Taxonomy" id="144539"/>
    <lineage>
        <taxon>Eukaryota</taxon>
        <taxon>Fungi</taxon>
        <taxon>Fungi incertae sedis</taxon>
        <taxon>Mucoromycota</taxon>
        <taxon>Glomeromycotina</taxon>
        <taxon>Glomeromycetes</taxon>
        <taxon>Paraglomerales</taxon>
        <taxon>Paraglomeraceae</taxon>
        <taxon>Paraglomus</taxon>
    </lineage>
</organism>